<keyword evidence="3" id="KW-1185">Reference proteome</keyword>
<dbReference type="OrthoDB" id="10609945at2759"/>
<gene>
    <name evidence="2" type="ORF">TRFO_03262</name>
</gene>
<proteinExistence type="predicted"/>
<evidence type="ECO:0000256" key="1">
    <source>
        <dbReference type="SAM" id="Coils"/>
    </source>
</evidence>
<keyword evidence="1" id="KW-0175">Coiled coil</keyword>
<dbReference type="AlphaFoldDB" id="A0A1J4KUX1"/>
<name>A0A1J4KUX1_9EUKA</name>
<dbReference type="RefSeq" id="XP_068366668.1">
    <property type="nucleotide sequence ID" value="XM_068491183.1"/>
</dbReference>
<dbReference type="GeneID" id="94825887"/>
<dbReference type="Proteomes" id="UP000179807">
    <property type="component" value="Unassembled WGS sequence"/>
</dbReference>
<dbReference type="Gene3D" id="1.10.287.1490">
    <property type="match status" value="1"/>
</dbReference>
<evidence type="ECO:0000313" key="3">
    <source>
        <dbReference type="Proteomes" id="UP000179807"/>
    </source>
</evidence>
<protein>
    <submittedName>
        <fullName evidence="2">Uncharacterized protein</fullName>
    </submittedName>
</protein>
<dbReference type="EMBL" id="MLAK01000509">
    <property type="protein sequence ID" value="OHT13532.1"/>
    <property type="molecule type" value="Genomic_DNA"/>
</dbReference>
<accession>A0A1J4KUX1</accession>
<feature type="coiled-coil region" evidence="1">
    <location>
        <begin position="127"/>
        <end position="204"/>
    </location>
</feature>
<organism evidence="2 3">
    <name type="scientific">Tritrichomonas foetus</name>
    <dbReference type="NCBI Taxonomy" id="1144522"/>
    <lineage>
        <taxon>Eukaryota</taxon>
        <taxon>Metamonada</taxon>
        <taxon>Parabasalia</taxon>
        <taxon>Tritrichomonadida</taxon>
        <taxon>Tritrichomonadidae</taxon>
        <taxon>Tritrichomonas</taxon>
    </lineage>
</organism>
<sequence>MTIYSHKKFPKKVIESKDVKSSMRKLTKSRSTLSTSAVSIPRFPTYSENYEKSRNLYLSTLVLMARDKIEQIEQAGNAENVKTDVFWSQLETMLTRHSAQMDRVAQQAVELRSSLSSSRKSKGTTHSDRMNKALKELKQIQKQINEQKSQVLMVENHVQEKETEETQTKIESANMEIEQFNFRIRNLRKTTAELKKQMETMRSDIDSRSSDIEQRKNNLDARAEYIASQLDDTINRMNVADTELRDLEEREKIVITLYESLKQPLPSIQRIFSRQ</sequence>
<evidence type="ECO:0000313" key="2">
    <source>
        <dbReference type="EMBL" id="OHT13532.1"/>
    </source>
</evidence>
<comment type="caution">
    <text evidence="2">The sequence shown here is derived from an EMBL/GenBank/DDBJ whole genome shotgun (WGS) entry which is preliminary data.</text>
</comment>
<dbReference type="VEuPathDB" id="TrichDB:TRFO_03262"/>
<reference evidence="2" key="1">
    <citation type="submission" date="2016-10" db="EMBL/GenBank/DDBJ databases">
        <authorList>
            <person name="Benchimol M."/>
            <person name="Almeida L.G."/>
            <person name="Vasconcelos A.T."/>
            <person name="Perreira-Neves A."/>
            <person name="Rosa I.A."/>
            <person name="Tasca T."/>
            <person name="Bogo M.R."/>
            <person name="de Souza W."/>
        </authorList>
    </citation>
    <scope>NUCLEOTIDE SEQUENCE [LARGE SCALE GENOMIC DNA]</scope>
    <source>
        <strain evidence="2">K</strain>
    </source>
</reference>